<organism evidence="1">
    <name type="scientific">Rhizophora mucronata</name>
    <name type="common">Asiatic mangrove</name>
    <dbReference type="NCBI Taxonomy" id="61149"/>
    <lineage>
        <taxon>Eukaryota</taxon>
        <taxon>Viridiplantae</taxon>
        <taxon>Streptophyta</taxon>
        <taxon>Embryophyta</taxon>
        <taxon>Tracheophyta</taxon>
        <taxon>Spermatophyta</taxon>
        <taxon>Magnoliopsida</taxon>
        <taxon>eudicotyledons</taxon>
        <taxon>Gunneridae</taxon>
        <taxon>Pentapetalae</taxon>
        <taxon>rosids</taxon>
        <taxon>fabids</taxon>
        <taxon>Malpighiales</taxon>
        <taxon>Rhizophoraceae</taxon>
        <taxon>Rhizophora</taxon>
    </lineage>
</organism>
<proteinExistence type="predicted"/>
<accession>A0A2P2P8W1</accession>
<dbReference type="AlphaFoldDB" id="A0A2P2P8W1"/>
<evidence type="ECO:0000313" key="1">
    <source>
        <dbReference type="EMBL" id="MBX51186.1"/>
    </source>
</evidence>
<sequence length="16" mass="1813">MEVQIVRILGQIISTL</sequence>
<name>A0A2P2P8W1_RHIMU</name>
<dbReference type="EMBL" id="GGEC01070702">
    <property type="protein sequence ID" value="MBX51186.1"/>
    <property type="molecule type" value="Transcribed_RNA"/>
</dbReference>
<reference evidence="1" key="1">
    <citation type="submission" date="2018-02" db="EMBL/GenBank/DDBJ databases">
        <title>Rhizophora mucronata_Transcriptome.</title>
        <authorList>
            <person name="Meera S.P."/>
            <person name="Sreeshan A."/>
            <person name="Augustine A."/>
        </authorList>
    </citation>
    <scope>NUCLEOTIDE SEQUENCE</scope>
    <source>
        <tissue evidence="1">Leaf</tissue>
    </source>
</reference>
<protein>
    <submittedName>
        <fullName evidence="1">Uncharacterized protein</fullName>
    </submittedName>
</protein>